<evidence type="ECO:0000313" key="2">
    <source>
        <dbReference type="Proteomes" id="UP000887159"/>
    </source>
</evidence>
<protein>
    <submittedName>
        <fullName evidence="1">Uncharacterized protein</fullName>
    </submittedName>
</protein>
<accession>A0A8X6RTY9</accession>
<keyword evidence="2" id="KW-1185">Reference proteome</keyword>
<proteinExistence type="predicted"/>
<dbReference type="AlphaFoldDB" id="A0A8X6RTY9"/>
<evidence type="ECO:0000313" key="1">
    <source>
        <dbReference type="EMBL" id="GFY00181.1"/>
    </source>
</evidence>
<organism evidence="1 2">
    <name type="scientific">Trichonephila clavipes</name>
    <name type="common">Golden silk orbweaver</name>
    <name type="synonym">Nephila clavipes</name>
    <dbReference type="NCBI Taxonomy" id="2585209"/>
    <lineage>
        <taxon>Eukaryota</taxon>
        <taxon>Metazoa</taxon>
        <taxon>Ecdysozoa</taxon>
        <taxon>Arthropoda</taxon>
        <taxon>Chelicerata</taxon>
        <taxon>Arachnida</taxon>
        <taxon>Araneae</taxon>
        <taxon>Araneomorphae</taxon>
        <taxon>Entelegynae</taxon>
        <taxon>Araneoidea</taxon>
        <taxon>Nephilidae</taxon>
        <taxon>Trichonephila</taxon>
    </lineage>
</organism>
<name>A0A8X6RTY9_TRICX</name>
<gene>
    <name evidence="1" type="ORF">TNCV_2835381</name>
</gene>
<dbReference type="EMBL" id="BMAU01021217">
    <property type="protein sequence ID" value="GFY00181.1"/>
    <property type="molecule type" value="Genomic_DNA"/>
</dbReference>
<sequence length="99" mass="10859">MHNGTVQQPLTTVSCRHFTLLQTASNDTSGHRMMRNRLNLLCFVVESIVHNPPASTGSCATRMLRLASSVCRFLLHPAITDLHPSCLVSSNILINLCEG</sequence>
<comment type="caution">
    <text evidence="1">The sequence shown here is derived from an EMBL/GenBank/DDBJ whole genome shotgun (WGS) entry which is preliminary data.</text>
</comment>
<reference evidence="1" key="1">
    <citation type="submission" date="2020-08" db="EMBL/GenBank/DDBJ databases">
        <title>Multicomponent nature underlies the extraordinary mechanical properties of spider dragline silk.</title>
        <authorList>
            <person name="Kono N."/>
            <person name="Nakamura H."/>
            <person name="Mori M."/>
            <person name="Yoshida Y."/>
            <person name="Ohtoshi R."/>
            <person name="Malay A.D."/>
            <person name="Moran D.A.P."/>
            <person name="Tomita M."/>
            <person name="Numata K."/>
            <person name="Arakawa K."/>
        </authorList>
    </citation>
    <scope>NUCLEOTIDE SEQUENCE</scope>
</reference>
<dbReference type="Proteomes" id="UP000887159">
    <property type="component" value="Unassembled WGS sequence"/>
</dbReference>